<dbReference type="Proteomes" id="UP000510888">
    <property type="component" value="Chromosome 1"/>
</dbReference>
<organism evidence="1 2">
    <name type="scientific">Paraburkholderia largidicola</name>
    <dbReference type="NCBI Taxonomy" id="3014751"/>
    <lineage>
        <taxon>Bacteria</taxon>
        <taxon>Pseudomonadati</taxon>
        <taxon>Pseudomonadota</taxon>
        <taxon>Betaproteobacteria</taxon>
        <taxon>Burkholderiales</taxon>
        <taxon>Burkholderiaceae</taxon>
        <taxon>Paraburkholderia</taxon>
    </lineage>
</organism>
<dbReference type="SUPFAM" id="SSF46785">
    <property type="entry name" value="Winged helix' DNA-binding domain"/>
    <property type="match status" value="1"/>
</dbReference>
<dbReference type="GO" id="GO:0006355">
    <property type="term" value="P:regulation of DNA-templated transcription"/>
    <property type="evidence" value="ECO:0007669"/>
    <property type="project" value="UniProtKB-ARBA"/>
</dbReference>
<name>A0A7I8BKM4_9BURK</name>
<dbReference type="InterPro" id="IPR036390">
    <property type="entry name" value="WH_DNA-bd_sf"/>
</dbReference>
<keyword evidence="2" id="KW-1185">Reference proteome</keyword>
<dbReference type="Gene3D" id="1.10.10.10">
    <property type="entry name" value="Winged helix-like DNA-binding domain superfamily/Winged helix DNA-binding domain"/>
    <property type="match status" value="1"/>
</dbReference>
<protein>
    <recommendedName>
        <fullName evidence="3">Transcriptional regulator</fullName>
    </recommendedName>
</protein>
<gene>
    <name evidence="1" type="ORF">PPGU16_17670</name>
</gene>
<accession>A0A7I8BKM4</accession>
<evidence type="ECO:0000313" key="2">
    <source>
        <dbReference type="Proteomes" id="UP000510888"/>
    </source>
</evidence>
<sequence length="94" mass="10521">MSHHLTNCTWDLIDVPSELSGLGLLVLLRLAHLSVQSTGECTVSVPELAVKCRISDSGVRRQIKVLEAMGLVTQFREGRRMFFRVNVAARDEQQ</sequence>
<dbReference type="InterPro" id="IPR036388">
    <property type="entry name" value="WH-like_DNA-bd_sf"/>
</dbReference>
<dbReference type="EMBL" id="AP023174">
    <property type="protein sequence ID" value="BCF88700.1"/>
    <property type="molecule type" value="Genomic_DNA"/>
</dbReference>
<dbReference type="KEGG" id="plad:PPGU16_17670"/>
<dbReference type="RefSeq" id="WP_180719691.1">
    <property type="nucleotide sequence ID" value="NZ_AP023174.1"/>
</dbReference>
<dbReference type="CDD" id="cd00090">
    <property type="entry name" value="HTH_ARSR"/>
    <property type="match status" value="1"/>
</dbReference>
<reference evidence="1 2" key="1">
    <citation type="journal article" date="2020" name="Genes (Basel)">
        <title>Genomic Comparison of Insect Gut Symbionts from Divergent Burkholderia Subclades.</title>
        <authorList>
            <person name="Takeshita K."/>
            <person name="Kikuchi Y."/>
        </authorList>
    </citation>
    <scope>NUCLEOTIDE SEQUENCE [LARGE SCALE GENOMIC DNA]</scope>
    <source>
        <strain evidence="1 2">PGU16</strain>
    </source>
</reference>
<evidence type="ECO:0008006" key="3">
    <source>
        <dbReference type="Google" id="ProtNLM"/>
    </source>
</evidence>
<dbReference type="AlphaFoldDB" id="A0A7I8BKM4"/>
<evidence type="ECO:0000313" key="1">
    <source>
        <dbReference type="EMBL" id="BCF88700.1"/>
    </source>
</evidence>
<dbReference type="InterPro" id="IPR011991">
    <property type="entry name" value="ArsR-like_HTH"/>
</dbReference>
<dbReference type="Pfam" id="PF13730">
    <property type="entry name" value="HTH_36"/>
    <property type="match status" value="1"/>
</dbReference>
<proteinExistence type="predicted"/>